<reference evidence="1 2" key="1">
    <citation type="journal article" date="2014" name="Int. J. Syst. Evol. Microbiol.">
        <title>Complete genome sequence of Corynebacterium casei LMG S-19264T (=DSM 44701T), isolated from a smear-ripened cheese.</title>
        <authorList>
            <consortium name="US DOE Joint Genome Institute (JGI-PGF)"/>
            <person name="Walter F."/>
            <person name="Albersmeier A."/>
            <person name="Kalinowski J."/>
            <person name="Ruckert C."/>
        </authorList>
    </citation>
    <scope>NUCLEOTIDE SEQUENCE [LARGE SCALE GENOMIC DNA]</scope>
    <source>
        <strain evidence="1 2">KCTC 19473</strain>
    </source>
</reference>
<dbReference type="Proteomes" id="UP000654947">
    <property type="component" value="Unassembled WGS sequence"/>
</dbReference>
<comment type="caution">
    <text evidence="1">The sequence shown here is derived from an EMBL/GenBank/DDBJ whole genome shotgun (WGS) entry which is preliminary data.</text>
</comment>
<proteinExistence type="predicted"/>
<dbReference type="AlphaFoldDB" id="A0A918XJG7"/>
<gene>
    <name evidence="1" type="ORF">GCM10007147_40800</name>
</gene>
<name>A0A918XJG7_9ACTN</name>
<evidence type="ECO:0000313" key="1">
    <source>
        <dbReference type="EMBL" id="GHD34838.1"/>
    </source>
</evidence>
<accession>A0A918XJG7</accession>
<dbReference type="EMBL" id="BMXL01000031">
    <property type="protein sequence ID" value="GHD34838.1"/>
    <property type="molecule type" value="Genomic_DNA"/>
</dbReference>
<keyword evidence="2" id="KW-1185">Reference proteome</keyword>
<sequence length="72" mass="8056">MDLQCELWSRILQRPCGQSTFRLWIGCAVREVGALARVGQDAEGSRVGGRGYERPVRAEVRKAVHSSEEKGR</sequence>
<protein>
    <submittedName>
        <fullName evidence="1">Uncharacterized protein</fullName>
    </submittedName>
</protein>
<organism evidence="1 2">
    <name type="scientific">Nocardiopsis kunsanensis</name>
    <dbReference type="NCBI Taxonomy" id="141693"/>
    <lineage>
        <taxon>Bacteria</taxon>
        <taxon>Bacillati</taxon>
        <taxon>Actinomycetota</taxon>
        <taxon>Actinomycetes</taxon>
        <taxon>Streptosporangiales</taxon>
        <taxon>Nocardiopsidaceae</taxon>
        <taxon>Nocardiopsis</taxon>
    </lineage>
</organism>
<evidence type="ECO:0000313" key="2">
    <source>
        <dbReference type="Proteomes" id="UP000654947"/>
    </source>
</evidence>